<evidence type="ECO:0000313" key="2">
    <source>
        <dbReference type="EMBL" id="UQS84028.1"/>
    </source>
</evidence>
<evidence type="ECO:0000259" key="1">
    <source>
        <dbReference type="Pfam" id="PF00485"/>
    </source>
</evidence>
<gene>
    <name evidence="2" type="ORF">MOO47_02260</name>
</gene>
<dbReference type="EMBL" id="CP093365">
    <property type="protein sequence ID" value="UQS84028.1"/>
    <property type="molecule type" value="Genomic_DNA"/>
</dbReference>
<organism evidence="2 3">
    <name type="scientific">Bombilactobacillus thymidiniphilus</name>
    <dbReference type="NCBI Taxonomy" id="2923363"/>
    <lineage>
        <taxon>Bacteria</taxon>
        <taxon>Bacillati</taxon>
        <taxon>Bacillota</taxon>
        <taxon>Bacilli</taxon>
        <taxon>Lactobacillales</taxon>
        <taxon>Lactobacillaceae</taxon>
        <taxon>Bombilactobacillus</taxon>
    </lineage>
</organism>
<dbReference type="InterPro" id="IPR027417">
    <property type="entry name" value="P-loop_NTPase"/>
</dbReference>
<dbReference type="PANTHER" id="PTHR10285">
    <property type="entry name" value="URIDINE KINASE"/>
    <property type="match status" value="1"/>
</dbReference>
<dbReference type="InterPro" id="IPR006083">
    <property type="entry name" value="PRK/URK"/>
</dbReference>
<dbReference type="Proteomes" id="UP000831947">
    <property type="component" value="Chromosome"/>
</dbReference>
<sequence>MLLKQLKTYFQQSLKKTMPFIIGITGNVAVGKSTFAYQLQKYLQQNFEQAKINIISTDYFLYPNNILRQKKLFDRKGFPETYNYSLLEKFWQKIQQGQSVSLPTYNHAQKDLDFQVTTTINQPDILIIEGLLALTPPFDRYNNYNIFLIAELEQNFNWYLQRAHKTYGSNYQQQLPHIKAAWQHINLPNYQANVLPRSQTADCHITFDEQHHIINCKVREKNAQK</sequence>
<accession>A0ABY4PE23</accession>
<dbReference type="RefSeq" id="WP_249513212.1">
    <property type="nucleotide sequence ID" value="NZ_CP093365.1"/>
</dbReference>
<protein>
    <recommendedName>
        <fullName evidence="1">Phosphoribulokinase/uridine kinase domain-containing protein</fullName>
    </recommendedName>
</protein>
<proteinExistence type="predicted"/>
<name>A0ABY4PE23_9LACO</name>
<dbReference type="Pfam" id="PF00485">
    <property type="entry name" value="PRK"/>
    <property type="match status" value="1"/>
</dbReference>
<dbReference type="Gene3D" id="3.40.50.300">
    <property type="entry name" value="P-loop containing nucleotide triphosphate hydrolases"/>
    <property type="match status" value="1"/>
</dbReference>
<dbReference type="SUPFAM" id="SSF52540">
    <property type="entry name" value="P-loop containing nucleoside triphosphate hydrolases"/>
    <property type="match status" value="1"/>
</dbReference>
<reference evidence="2 3" key="1">
    <citation type="journal article" date="2022" name="Int. J. Syst. Evol. Microbiol.">
        <title>Apilactobacillus apisilvae sp. nov., Nicolia spurrieriana gen. nov. sp. nov., Bombilactobacillus folatiphilus sp. nov. and Bombilactobacillus thymidiniphilus sp. nov., four new lactic acid bacterial isolates from stingless bees Tetragonula carbonaria and Austroplebeia australis.</title>
        <authorList>
            <person name="Oliphant S.A."/>
            <person name="Watson-Haigh N.S."/>
            <person name="Sumby K.M."/>
            <person name="Gardner J."/>
            <person name="Groom S."/>
            <person name="Jiranek V."/>
        </authorList>
    </citation>
    <scope>NUCLEOTIDE SEQUENCE [LARGE SCALE GENOMIC DNA]</scope>
    <source>
        <strain evidence="2 3">SG4_A1</strain>
    </source>
</reference>
<evidence type="ECO:0000313" key="3">
    <source>
        <dbReference type="Proteomes" id="UP000831947"/>
    </source>
</evidence>
<keyword evidence="3" id="KW-1185">Reference proteome</keyword>
<feature type="domain" description="Phosphoribulokinase/uridine kinase" evidence="1">
    <location>
        <begin position="21"/>
        <end position="205"/>
    </location>
</feature>